<name>A0A6A4XHW4_9STRA</name>
<accession>A0A6A4XHW4</accession>
<evidence type="ECO:0000313" key="1">
    <source>
        <dbReference type="EMBL" id="KAF0682443.1"/>
    </source>
</evidence>
<gene>
    <name evidence="1" type="ORF">As57867_025352</name>
</gene>
<reference evidence="1" key="1">
    <citation type="submission" date="2019-06" db="EMBL/GenBank/DDBJ databases">
        <title>Genomics analysis of Aphanomyces spp. identifies a new class of oomycete effector associated with host adaptation.</title>
        <authorList>
            <person name="Gaulin E."/>
        </authorList>
    </citation>
    <scope>NUCLEOTIDE SEQUENCE</scope>
    <source>
        <strain evidence="1">CBS 578.67</strain>
    </source>
</reference>
<comment type="caution">
    <text evidence="1">The sequence shown here is derived from an EMBL/GenBank/DDBJ whole genome shotgun (WGS) entry which is preliminary data.</text>
</comment>
<sequence length="184" mass="20973">MLFKPLRVNTGAAWGKYYQKTTVRNASDITDTVQDGFALAQNMKAFLGERWFNNYNRTILNSVCEGQRCANVSTAEAFEYFEPTGTPYIMTRNDWHRVVENYTAFTMYAYGASVANQNVKHTLLKHLGPATPEFQNTEYWQFLEESDMGVNPCSDPFNVHLPRDPPVGIHYAMYYGAPDNVNEG</sequence>
<organism evidence="1">
    <name type="scientific">Aphanomyces stellatus</name>
    <dbReference type="NCBI Taxonomy" id="120398"/>
    <lineage>
        <taxon>Eukaryota</taxon>
        <taxon>Sar</taxon>
        <taxon>Stramenopiles</taxon>
        <taxon>Oomycota</taxon>
        <taxon>Saprolegniomycetes</taxon>
        <taxon>Saprolegniales</taxon>
        <taxon>Verrucalvaceae</taxon>
        <taxon>Aphanomyces</taxon>
    </lineage>
</organism>
<dbReference type="EMBL" id="VJMH01007534">
    <property type="protein sequence ID" value="KAF0682443.1"/>
    <property type="molecule type" value="Genomic_DNA"/>
</dbReference>
<feature type="non-terminal residue" evidence="1">
    <location>
        <position position="184"/>
    </location>
</feature>
<dbReference type="AlphaFoldDB" id="A0A6A4XHW4"/>
<proteinExistence type="predicted"/>
<protein>
    <submittedName>
        <fullName evidence="1">Uncharacterized protein</fullName>
    </submittedName>
</protein>
<dbReference type="OrthoDB" id="2015991at2759"/>